<evidence type="ECO:0000259" key="2">
    <source>
        <dbReference type="PROSITE" id="PS50006"/>
    </source>
</evidence>
<keyword evidence="1" id="KW-0812">Transmembrane</keyword>
<feature type="transmembrane region" description="Helical" evidence="1">
    <location>
        <begin position="72"/>
        <end position="93"/>
    </location>
</feature>
<dbReference type="InterPro" id="IPR050923">
    <property type="entry name" value="Cell_Proc_Reg/RNA_Proc"/>
</dbReference>
<reference evidence="3 4" key="1">
    <citation type="submission" date="2014-12" db="EMBL/GenBank/DDBJ databases">
        <title>Draft genome sequence of Cohnella kolymensis strain B-2846.</title>
        <authorList>
            <person name="Karlyshev A.V."/>
            <person name="Kudryashova E.B."/>
        </authorList>
    </citation>
    <scope>NUCLEOTIDE SEQUENCE [LARGE SCALE GENOMIC DNA]</scope>
    <source>
        <strain evidence="3 4">VKM B-2846</strain>
    </source>
</reference>
<dbReference type="Pfam" id="PF00498">
    <property type="entry name" value="FHA"/>
    <property type="match status" value="1"/>
</dbReference>
<dbReference type="RefSeq" id="WP_041059065.1">
    <property type="nucleotide sequence ID" value="NZ_JXAL01000001.1"/>
</dbReference>
<dbReference type="Gene3D" id="2.60.200.20">
    <property type="match status" value="1"/>
</dbReference>
<dbReference type="PANTHER" id="PTHR23308">
    <property type="entry name" value="NUCLEAR INHIBITOR OF PROTEIN PHOSPHATASE-1"/>
    <property type="match status" value="1"/>
</dbReference>
<organism evidence="3 4">
    <name type="scientific">Cohnella kolymensis</name>
    <dbReference type="NCBI Taxonomy" id="1590652"/>
    <lineage>
        <taxon>Bacteria</taxon>
        <taxon>Bacillati</taxon>
        <taxon>Bacillota</taxon>
        <taxon>Bacilli</taxon>
        <taxon>Bacillales</taxon>
        <taxon>Paenibacillaceae</taxon>
        <taxon>Cohnella</taxon>
    </lineage>
</organism>
<evidence type="ECO:0000313" key="4">
    <source>
        <dbReference type="Proteomes" id="UP000054526"/>
    </source>
</evidence>
<feature type="transmembrane region" description="Helical" evidence="1">
    <location>
        <begin position="32"/>
        <end position="52"/>
    </location>
</feature>
<dbReference type="InterPro" id="IPR000253">
    <property type="entry name" value="FHA_dom"/>
</dbReference>
<dbReference type="PROSITE" id="PS50006">
    <property type="entry name" value="FHA_DOMAIN"/>
    <property type="match status" value="1"/>
</dbReference>
<protein>
    <recommendedName>
        <fullName evidence="2">FHA domain-containing protein</fullName>
    </recommendedName>
</protein>
<name>A0ABR5AA01_9BACL</name>
<dbReference type="CDD" id="cd00060">
    <property type="entry name" value="FHA"/>
    <property type="match status" value="1"/>
</dbReference>
<proteinExistence type="predicted"/>
<comment type="caution">
    <text evidence="3">The sequence shown here is derived from an EMBL/GenBank/DDBJ whole genome shotgun (WGS) entry which is preliminary data.</text>
</comment>
<evidence type="ECO:0000256" key="1">
    <source>
        <dbReference type="SAM" id="Phobius"/>
    </source>
</evidence>
<keyword evidence="1" id="KW-0472">Membrane</keyword>
<sequence>MKWGEDLKDRVHRRIEGRGRLTQGRGIPFRAAAVKAACIAAFCCMAAGVFPLNASARGSIATSSAQVEVGTLPLLAALGIGIVVAVGAVIAFLQLTLRTRGAGDPALLSAEENESYEAGPAYDWNARDTVTDESSEQHTLADYTIPITRILEEPIEVQQAAEDEPRLCGIAGEHAGICYRVVNRRLSIGRDPAQCAVVFPYAAGEVSRKHCTLRYSEDSGLFFLEDHGSSNGTFLWNGERLEPGKTYELRAGDRFSLSGTEHCFEVRG</sequence>
<dbReference type="SUPFAM" id="SSF49879">
    <property type="entry name" value="SMAD/FHA domain"/>
    <property type="match status" value="1"/>
</dbReference>
<evidence type="ECO:0000313" key="3">
    <source>
        <dbReference type="EMBL" id="KIL37518.1"/>
    </source>
</evidence>
<dbReference type="InterPro" id="IPR008984">
    <property type="entry name" value="SMAD_FHA_dom_sf"/>
</dbReference>
<accession>A0ABR5AA01</accession>
<keyword evidence="4" id="KW-1185">Reference proteome</keyword>
<keyword evidence="1" id="KW-1133">Transmembrane helix</keyword>
<gene>
    <name evidence="3" type="ORF">SD71_02480</name>
</gene>
<dbReference type="SMART" id="SM00240">
    <property type="entry name" value="FHA"/>
    <property type="match status" value="1"/>
</dbReference>
<dbReference type="Proteomes" id="UP000054526">
    <property type="component" value="Unassembled WGS sequence"/>
</dbReference>
<dbReference type="EMBL" id="JXAL01000001">
    <property type="protein sequence ID" value="KIL37518.1"/>
    <property type="molecule type" value="Genomic_DNA"/>
</dbReference>
<feature type="domain" description="FHA" evidence="2">
    <location>
        <begin position="186"/>
        <end position="235"/>
    </location>
</feature>